<dbReference type="Pfam" id="PF13407">
    <property type="entry name" value="Peripla_BP_4"/>
    <property type="match status" value="1"/>
</dbReference>
<reference evidence="6 7" key="1">
    <citation type="submission" date="2019-04" db="EMBL/GenBank/DDBJ databases">
        <title>Mesorhizobium composti sp. nov., isolated from compost.</title>
        <authorList>
            <person name="Lin S.-Y."/>
            <person name="Hameed A."/>
            <person name="Hsieh Y.-T."/>
            <person name="Young C.-C."/>
        </authorList>
    </citation>
    <scope>NUCLEOTIDE SEQUENCE [LARGE SCALE GENOMIC DNA]</scope>
    <source>
        <strain evidence="6 7">CC-YTH430</strain>
    </source>
</reference>
<evidence type="ECO:0000313" key="7">
    <source>
        <dbReference type="Proteomes" id="UP000306441"/>
    </source>
</evidence>
<organism evidence="6 7">
    <name type="scientific">Ollibium composti</name>
    <dbReference type="NCBI Taxonomy" id="2675109"/>
    <lineage>
        <taxon>Bacteria</taxon>
        <taxon>Pseudomonadati</taxon>
        <taxon>Pseudomonadota</taxon>
        <taxon>Alphaproteobacteria</taxon>
        <taxon>Hyphomicrobiales</taxon>
        <taxon>Phyllobacteriaceae</taxon>
        <taxon>Ollibium</taxon>
    </lineage>
</organism>
<proteinExistence type="inferred from homology"/>
<dbReference type="EMBL" id="SSNY01000008">
    <property type="protein sequence ID" value="THF56490.1"/>
    <property type="molecule type" value="Genomic_DNA"/>
</dbReference>
<name>A0ABY2Q7F3_9HYPH</name>
<evidence type="ECO:0000256" key="1">
    <source>
        <dbReference type="ARBA" id="ARBA00004196"/>
    </source>
</evidence>
<evidence type="ECO:0000313" key="6">
    <source>
        <dbReference type="EMBL" id="THF56490.1"/>
    </source>
</evidence>
<comment type="similarity">
    <text evidence="2">Belongs to the bacterial solute-binding protein 2 family.</text>
</comment>
<keyword evidence="3 4" id="KW-0732">Signal</keyword>
<feature type="signal peptide" evidence="4">
    <location>
        <begin position="1"/>
        <end position="19"/>
    </location>
</feature>
<dbReference type="InterPro" id="IPR025997">
    <property type="entry name" value="SBP_2_dom"/>
</dbReference>
<protein>
    <submittedName>
        <fullName evidence="6">LacI family transcriptional regulator</fullName>
    </submittedName>
</protein>
<feature type="chain" id="PRO_5045896086" evidence="4">
    <location>
        <begin position="20"/>
        <end position="351"/>
    </location>
</feature>
<sequence>MLKSLVALASLTVATTAFAADGATTGPHGETPTPAASLTLTPQQEDEIKASKFTAALVWHEMSEYTNAVNSGAHDEFKRLGIEVVAQTDAGFDAARQKSDVETVLAKKPSIIVSLPVDPATAAAVYDPARAAGVKLAFVDNSPAGYEQGKDYVTIVSDDLFQMGNKAAVAMADALGKKGKVGYIFHDADFYVTNQRDGAFKKTVEQDYPDMKIVAEAGMADPARAEEIAQGMITQNPDLDGIYVTWAEPALSVLSTLRAAGNSHTRIVTLDLNEPAALDMVKGGNVAALVADEAYNIGVTVARAAAGSLVGQEVQPFLVVDSLAVTKDNVADGWKKSLNKDVPATVADAMK</sequence>
<dbReference type="InterPro" id="IPR028082">
    <property type="entry name" value="Peripla_BP_I"/>
</dbReference>
<comment type="caution">
    <text evidence="6">The sequence shown here is derived from an EMBL/GenBank/DDBJ whole genome shotgun (WGS) entry which is preliminary data.</text>
</comment>
<dbReference type="Gene3D" id="3.40.50.2300">
    <property type="match status" value="2"/>
</dbReference>
<dbReference type="CDD" id="cd06316">
    <property type="entry name" value="PBP1_ABC_sugar_binding-like"/>
    <property type="match status" value="1"/>
</dbReference>
<dbReference type="PANTHER" id="PTHR46847">
    <property type="entry name" value="D-ALLOSE-BINDING PERIPLASMIC PROTEIN-RELATED"/>
    <property type="match status" value="1"/>
</dbReference>
<accession>A0ABY2Q7F3</accession>
<dbReference type="SUPFAM" id="SSF53822">
    <property type="entry name" value="Periplasmic binding protein-like I"/>
    <property type="match status" value="1"/>
</dbReference>
<keyword evidence="7" id="KW-1185">Reference proteome</keyword>
<dbReference type="Proteomes" id="UP000306441">
    <property type="component" value="Unassembled WGS sequence"/>
</dbReference>
<gene>
    <name evidence="6" type="ORF">E6C48_14850</name>
</gene>
<evidence type="ECO:0000259" key="5">
    <source>
        <dbReference type="Pfam" id="PF13407"/>
    </source>
</evidence>
<feature type="domain" description="Periplasmic binding protein" evidence="5">
    <location>
        <begin position="61"/>
        <end position="312"/>
    </location>
</feature>
<comment type="subcellular location">
    <subcellularLocation>
        <location evidence="1">Cell envelope</location>
    </subcellularLocation>
</comment>
<evidence type="ECO:0000256" key="2">
    <source>
        <dbReference type="ARBA" id="ARBA00007639"/>
    </source>
</evidence>
<dbReference type="PANTHER" id="PTHR46847:SF1">
    <property type="entry name" value="D-ALLOSE-BINDING PERIPLASMIC PROTEIN-RELATED"/>
    <property type="match status" value="1"/>
</dbReference>
<evidence type="ECO:0000256" key="3">
    <source>
        <dbReference type="ARBA" id="ARBA00022729"/>
    </source>
</evidence>
<evidence type="ECO:0000256" key="4">
    <source>
        <dbReference type="SAM" id="SignalP"/>
    </source>
</evidence>